<organism evidence="2 3">
    <name type="scientific">Rhynchophorus ferrugineus</name>
    <name type="common">Red palm weevil</name>
    <name type="synonym">Curculio ferrugineus</name>
    <dbReference type="NCBI Taxonomy" id="354439"/>
    <lineage>
        <taxon>Eukaryota</taxon>
        <taxon>Metazoa</taxon>
        <taxon>Ecdysozoa</taxon>
        <taxon>Arthropoda</taxon>
        <taxon>Hexapoda</taxon>
        <taxon>Insecta</taxon>
        <taxon>Pterygota</taxon>
        <taxon>Neoptera</taxon>
        <taxon>Endopterygota</taxon>
        <taxon>Coleoptera</taxon>
        <taxon>Polyphaga</taxon>
        <taxon>Cucujiformia</taxon>
        <taxon>Curculionidae</taxon>
        <taxon>Dryophthorinae</taxon>
        <taxon>Rhynchophorus</taxon>
    </lineage>
</organism>
<sequence>ARNVPFGDINDRLEIKRKLQCKPFRWYLDNVYPELIVPSTIPRPGEIRQGVYCLDTLGHVLDGTVGIYQCHHTAGKILRNL</sequence>
<dbReference type="SUPFAM" id="SSF50370">
    <property type="entry name" value="Ricin B-like lectins"/>
    <property type="match status" value="1"/>
</dbReference>
<name>A0A834M8W6_RHYFE</name>
<dbReference type="AlphaFoldDB" id="A0A834M8W6"/>
<dbReference type="PANTHER" id="PTHR11675:SF119">
    <property type="entry name" value="POLYPEPTIDE N-ACETYLGALACTOSAMINYLTRANSFERASE 2"/>
    <property type="match status" value="1"/>
</dbReference>
<accession>A0A834M8W6</accession>
<evidence type="ECO:0000313" key="3">
    <source>
        <dbReference type="Proteomes" id="UP000625711"/>
    </source>
</evidence>
<comment type="caution">
    <text evidence="2">The sequence shown here is derived from an EMBL/GenBank/DDBJ whole genome shotgun (WGS) entry which is preliminary data.</text>
</comment>
<proteinExistence type="predicted"/>
<dbReference type="GO" id="GO:0004653">
    <property type="term" value="F:polypeptide N-acetylgalactosaminyltransferase activity"/>
    <property type="evidence" value="ECO:0007669"/>
    <property type="project" value="TreeGrafter"/>
</dbReference>
<evidence type="ECO:0000313" key="2">
    <source>
        <dbReference type="EMBL" id="KAF7276161.1"/>
    </source>
</evidence>
<evidence type="ECO:0000256" key="1">
    <source>
        <dbReference type="ARBA" id="ARBA00023157"/>
    </source>
</evidence>
<keyword evidence="1" id="KW-1015">Disulfide bond</keyword>
<dbReference type="GO" id="GO:0005794">
    <property type="term" value="C:Golgi apparatus"/>
    <property type="evidence" value="ECO:0007669"/>
    <property type="project" value="TreeGrafter"/>
</dbReference>
<keyword evidence="3" id="KW-1185">Reference proteome</keyword>
<feature type="non-terminal residue" evidence="2">
    <location>
        <position position="1"/>
    </location>
</feature>
<dbReference type="Proteomes" id="UP000625711">
    <property type="component" value="Unassembled WGS sequence"/>
</dbReference>
<dbReference type="GO" id="GO:0006493">
    <property type="term" value="P:protein O-linked glycosylation"/>
    <property type="evidence" value="ECO:0007669"/>
    <property type="project" value="TreeGrafter"/>
</dbReference>
<gene>
    <name evidence="2" type="ORF">GWI33_010863</name>
</gene>
<dbReference type="OrthoDB" id="429263at2759"/>
<dbReference type="Gene3D" id="1.10.8.460">
    <property type="entry name" value="ppGaNTase-T1 linker domain-like"/>
    <property type="match status" value="1"/>
</dbReference>
<dbReference type="Gene3D" id="2.80.10.50">
    <property type="match status" value="1"/>
</dbReference>
<reference evidence="2" key="1">
    <citation type="submission" date="2020-08" db="EMBL/GenBank/DDBJ databases">
        <title>Genome sequencing and assembly of the red palm weevil Rhynchophorus ferrugineus.</title>
        <authorList>
            <person name="Dias G.B."/>
            <person name="Bergman C.M."/>
            <person name="Manee M."/>
        </authorList>
    </citation>
    <scope>NUCLEOTIDE SEQUENCE</scope>
    <source>
        <strain evidence="2">AA-2017</strain>
        <tissue evidence="2">Whole larva</tissue>
    </source>
</reference>
<dbReference type="EMBL" id="JAACXV010008201">
    <property type="protein sequence ID" value="KAF7276161.1"/>
    <property type="molecule type" value="Genomic_DNA"/>
</dbReference>
<dbReference type="InterPro" id="IPR035992">
    <property type="entry name" value="Ricin_B-like_lectins"/>
</dbReference>
<dbReference type="PANTHER" id="PTHR11675">
    <property type="entry name" value="N-ACETYLGALACTOSAMINYLTRANSFERASE"/>
    <property type="match status" value="1"/>
</dbReference>
<protein>
    <submittedName>
        <fullName evidence="2">Uncharacterized protein</fullName>
    </submittedName>
</protein>